<dbReference type="Pfam" id="PF00232">
    <property type="entry name" value="Glyco_hydro_1"/>
    <property type="match status" value="3"/>
</dbReference>
<dbReference type="PANTHER" id="PTHR10353:SF137">
    <property type="entry name" value="MYROSINASE 3-RELATED"/>
    <property type="match status" value="1"/>
</dbReference>
<dbReference type="Gene3D" id="3.20.20.80">
    <property type="entry name" value="Glycosidases"/>
    <property type="match status" value="3"/>
</dbReference>
<dbReference type="InterPro" id="IPR001360">
    <property type="entry name" value="Glyco_hydro_1"/>
</dbReference>
<dbReference type="GO" id="GO:0008422">
    <property type="term" value="F:beta-glucosidase activity"/>
    <property type="evidence" value="ECO:0007669"/>
    <property type="project" value="TreeGrafter"/>
</dbReference>
<dbReference type="AlphaFoldDB" id="A0A218WLV6"/>
<protein>
    <recommendedName>
        <fullName evidence="7">Beta-glucosidase 12-like</fullName>
    </recommendedName>
</protein>
<keyword evidence="2" id="KW-0378">Hydrolase</keyword>
<name>A0A218WLV6_PUNGR</name>
<evidence type="ECO:0000256" key="4">
    <source>
        <dbReference type="RuleBase" id="RU003690"/>
    </source>
</evidence>
<dbReference type="SUPFAM" id="SSF51445">
    <property type="entry name" value="(Trans)glycosidases"/>
    <property type="match status" value="1"/>
</dbReference>
<gene>
    <name evidence="5" type="ORF">CDL15_Pgr026567</name>
</gene>
<evidence type="ECO:0000256" key="3">
    <source>
        <dbReference type="ARBA" id="ARBA00023295"/>
    </source>
</evidence>
<dbReference type="PANTHER" id="PTHR10353">
    <property type="entry name" value="GLYCOSYL HYDROLASE"/>
    <property type="match status" value="1"/>
</dbReference>
<sequence length="326" mass="37375">MKDMGLDAYRFSISWSRILPNGKLSGGVSPEGIQYSNNLIDELLANGIQPYVTLFHWGLPQTLEVEYGGFLSPRIVGDYRDFADVCFKEFSDRVKYWITLNEPWTYSNFGYATATSAPGRCSAWQKLNCTGRDSGTEPYLVMHHLLLAHTAAVKLYKEKIRFLDPLIYGDYPYSMHSLVASRLPKFSQEQSAIVKGSFDFIGMNYYTANYAQDAPQLGNTNLSYPTDSLAHLSGVDEFNNSTLPLKQQLYDLMRIDYYYSHLAYLLRAIKDGANVKGYFAWSLLDNFEWGNGYAVRFGINYVDYLDGLKRYPKYSAFWFKSFLKKK</sequence>
<evidence type="ECO:0000256" key="1">
    <source>
        <dbReference type="ARBA" id="ARBA00010838"/>
    </source>
</evidence>
<evidence type="ECO:0000256" key="2">
    <source>
        <dbReference type="ARBA" id="ARBA00022801"/>
    </source>
</evidence>
<reference evidence="6" key="1">
    <citation type="journal article" date="2017" name="Plant J.">
        <title>The pomegranate (Punica granatum L.) genome and the genomics of punicalagin biosynthesis.</title>
        <authorList>
            <person name="Qin G."/>
            <person name="Xu C."/>
            <person name="Ming R."/>
            <person name="Tang H."/>
            <person name="Guyot R."/>
            <person name="Kramer E.M."/>
            <person name="Hu Y."/>
            <person name="Yi X."/>
            <person name="Qi Y."/>
            <person name="Xu X."/>
            <person name="Gao Z."/>
            <person name="Pan H."/>
            <person name="Jian J."/>
            <person name="Tian Y."/>
            <person name="Yue Z."/>
            <person name="Xu Y."/>
        </authorList>
    </citation>
    <scope>NUCLEOTIDE SEQUENCE [LARGE SCALE GENOMIC DNA]</scope>
    <source>
        <strain evidence="6">cv. Dabenzi</strain>
    </source>
</reference>
<dbReference type="Proteomes" id="UP000197138">
    <property type="component" value="Unassembled WGS sequence"/>
</dbReference>
<dbReference type="GO" id="GO:0005975">
    <property type="term" value="P:carbohydrate metabolic process"/>
    <property type="evidence" value="ECO:0007669"/>
    <property type="project" value="InterPro"/>
</dbReference>
<evidence type="ECO:0000313" key="5">
    <source>
        <dbReference type="EMBL" id="OWM73468.1"/>
    </source>
</evidence>
<dbReference type="PRINTS" id="PR00131">
    <property type="entry name" value="GLHYDRLASE1"/>
</dbReference>
<organism evidence="5 6">
    <name type="scientific">Punica granatum</name>
    <name type="common">Pomegranate</name>
    <dbReference type="NCBI Taxonomy" id="22663"/>
    <lineage>
        <taxon>Eukaryota</taxon>
        <taxon>Viridiplantae</taxon>
        <taxon>Streptophyta</taxon>
        <taxon>Embryophyta</taxon>
        <taxon>Tracheophyta</taxon>
        <taxon>Spermatophyta</taxon>
        <taxon>Magnoliopsida</taxon>
        <taxon>eudicotyledons</taxon>
        <taxon>Gunneridae</taxon>
        <taxon>Pentapetalae</taxon>
        <taxon>rosids</taxon>
        <taxon>malvids</taxon>
        <taxon>Myrtales</taxon>
        <taxon>Lythraceae</taxon>
        <taxon>Punica</taxon>
    </lineage>
</organism>
<accession>A0A218WLV6</accession>
<dbReference type="EMBL" id="MTKT01003950">
    <property type="protein sequence ID" value="OWM73468.1"/>
    <property type="molecule type" value="Genomic_DNA"/>
</dbReference>
<dbReference type="InterPro" id="IPR017853">
    <property type="entry name" value="GH"/>
</dbReference>
<proteinExistence type="inferred from homology"/>
<comment type="similarity">
    <text evidence="1 4">Belongs to the glycosyl hydrolase 1 family.</text>
</comment>
<comment type="caution">
    <text evidence="5">The sequence shown here is derived from an EMBL/GenBank/DDBJ whole genome shotgun (WGS) entry which is preliminary data.</text>
</comment>
<keyword evidence="3" id="KW-0326">Glycosidase</keyword>
<evidence type="ECO:0008006" key="7">
    <source>
        <dbReference type="Google" id="ProtNLM"/>
    </source>
</evidence>
<evidence type="ECO:0000313" key="6">
    <source>
        <dbReference type="Proteomes" id="UP000197138"/>
    </source>
</evidence>